<evidence type="ECO:0008006" key="4">
    <source>
        <dbReference type="Google" id="ProtNLM"/>
    </source>
</evidence>
<reference evidence="2" key="1">
    <citation type="submission" date="2017-03" db="EMBL/GenBank/DDBJ databases">
        <authorList>
            <consortium name="AG Boll"/>
        </authorList>
    </citation>
    <scope>NUCLEOTIDE SEQUENCE [LARGE SCALE GENOMIC DNA]</scope>
    <source>
        <strain evidence="2">Chol</strain>
    </source>
</reference>
<sequence length="145" mass="15658">MKKLVSAISLCLALSLCHASAWSATDLVIIVNPASGVERISRDEVTAIFMGRTKKLPSGITALPIDQVASNRDKARFYAELINKELSEINSYWARLIFSGQASPPRQADTVAEVIEIVSSNKGAIGYVPRSAATKQVRVALDLSQ</sequence>
<organism evidence="2 3">
    <name type="scientific">Sterolibacterium denitrificans</name>
    <dbReference type="NCBI Taxonomy" id="157592"/>
    <lineage>
        <taxon>Bacteria</taxon>
        <taxon>Pseudomonadati</taxon>
        <taxon>Pseudomonadota</taxon>
        <taxon>Betaproteobacteria</taxon>
        <taxon>Nitrosomonadales</taxon>
        <taxon>Sterolibacteriaceae</taxon>
        <taxon>Sterolibacterium</taxon>
    </lineage>
</organism>
<dbReference type="AlphaFoldDB" id="A0A7Z7HQI7"/>
<accession>A0A7Z7HQI7</accession>
<evidence type="ECO:0000313" key="3">
    <source>
        <dbReference type="Proteomes" id="UP000242886"/>
    </source>
</evidence>
<dbReference type="Proteomes" id="UP000242886">
    <property type="component" value="Chromosome SDENCHOL"/>
</dbReference>
<evidence type="ECO:0000313" key="2">
    <source>
        <dbReference type="EMBL" id="SMB25291.1"/>
    </source>
</evidence>
<protein>
    <recommendedName>
        <fullName evidence="4">Phosphate ABC transporter substrate-binding protein</fullName>
    </recommendedName>
</protein>
<dbReference type="RefSeq" id="WP_154716450.1">
    <property type="nucleotide sequence ID" value="NZ_LT837803.1"/>
</dbReference>
<keyword evidence="1" id="KW-0732">Signal</keyword>
<dbReference type="SUPFAM" id="SSF53850">
    <property type="entry name" value="Periplasmic binding protein-like II"/>
    <property type="match status" value="1"/>
</dbReference>
<gene>
    <name evidence="2" type="ORF">SDENCHOL_11244</name>
</gene>
<proteinExistence type="predicted"/>
<feature type="signal peptide" evidence="1">
    <location>
        <begin position="1"/>
        <end position="23"/>
    </location>
</feature>
<dbReference type="Gene3D" id="3.40.190.10">
    <property type="entry name" value="Periplasmic binding protein-like II"/>
    <property type="match status" value="1"/>
</dbReference>
<feature type="chain" id="PRO_5031170708" description="Phosphate ABC transporter substrate-binding protein" evidence="1">
    <location>
        <begin position="24"/>
        <end position="145"/>
    </location>
</feature>
<dbReference type="EMBL" id="LT837803">
    <property type="protein sequence ID" value="SMB25291.1"/>
    <property type="molecule type" value="Genomic_DNA"/>
</dbReference>
<keyword evidence="3" id="KW-1185">Reference proteome</keyword>
<name>A0A7Z7HQI7_9PROT</name>
<evidence type="ECO:0000256" key="1">
    <source>
        <dbReference type="SAM" id="SignalP"/>
    </source>
</evidence>